<evidence type="ECO:0000313" key="3">
    <source>
        <dbReference type="Proteomes" id="UP001597497"/>
    </source>
</evidence>
<evidence type="ECO:0000313" key="2">
    <source>
        <dbReference type="EMBL" id="MFD2672254.1"/>
    </source>
</evidence>
<comment type="caution">
    <text evidence="2">The sequence shown here is derived from an EMBL/GenBank/DDBJ whole genome shotgun (WGS) entry which is preliminary data.</text>
</comment>
<gene>
    <name evidence="2" type="ORF">ACFSUC_11820</name>
</gene>
<protein>
    <submittedName>
        <fullName evidence="2">Uncharacterized protein</fullName>
    </submittedName>
</protein>
<proteinExistence type="predicted"/>
<evidence type="ECO:0000256" key="1">
    <source>
        <dbReference type="SAM" id="Coils"/>
    </source>
</evidence>
<keyword evidence="3" id="KW-1185">Reference proteome</keyword>
<reference evidence="3" key="1">
    <citation type="journal article" date="2019" name="Int. J. Syst. Evol. Microbiol.">
        <title>The Global Catalogue of Microorganisms (GCM) 10K type strain sequencing project: providing services to taxonomists for standard genome sequencing and annotation.</title>
        <authorList>
            <consortium name="The Broad Institute Genomics Platform"/>
            <consortium name="The Broad Institute Genome Sequencing Center for Infectious Disease"/>
            <person name="Wu L."/>
            <person name="Ma J."/>
        </authorList>
    </citation>
    <scope>NUCLEOTIDE SEQUENCE [LARGE SCALE GENOMIC DNA]</scope>
    <source>
        <strain evidence="3">KCTC 33676</strain>
    </source>
</reference>
<dbReference type="Proteomes" id="UP001597497">
    <property type="component" value="Unassembled WGS sequence"/>
</dbReference>
<feature type="coiled-coil region" evidence="1">
    <location>
        <begin position="134"/>
        <end position="161"/>
    </location>
</feature>
<sequence length="380" mass="45499">MISKDLVKKCNKSELKKFLGFETHTRMSDIKLFEIIQEKCVKDESKLEEFFTQFGLVTGVTPVEFESKYNCTKTERQRWTEENKLPIVGYKRSQYGNYPLFNRYYIDRLNKEMIEQWRVAHKQKVSENRKKAVEKAKNTRLKNIELNKKKAQARIEFEKNINKIRSKWDLEENSILSSTYDLAFWTVWISRWAKEHQCNGDYDAKELFYEMKNEAMKQLVLSPYTSIAFYRPENHKKTTIDLCSMHYDEYKYTDVDIKSYVDIYSEEIESCSYCIHYTERDYYSLYFIQIENENIPDISFSFHSPYSIGESYLPSPKLLEKVDKETHRSSEGMFRFGRSLYNEEKTLFNEEYTQKNFRIALSKYMSILAGKQSRGYPLLS</sequence>
<dbReference type="EMBL" id="JBHUMM010000037">
    <property type="protein sequence ID" value="MFD2672254.1"/>
    <property type="molecule type" value="Genomic_DNA"/>
</dbReference>
<organism evidence="2 3">
    <name type="scientific">Marinicrinis sediminis</name>
    <dbReference type="NCBI Taxonomy" id="1652465"/>
    <lineage>
        <taxon>Bacteria</taxon>
        <taxon>Bacillati</taxon>
        <taxon>Bacillota</taxon>
        <taxon>Bacilli</taxon>
        <taxon>Bacillales</taxon>
        <taxon>Paenibacillaceae</taxon>
    </lineage>
</organism>
<accession>A0ABW5RCX9</accession>
<dbReference type="RefSeq" id="WP_379929798.1">
    <property type="nucleotide sequence ID" value="NZ_JBHUMM010000037.1"/>
</dbReference>
<keyword evidence="1" id="KW-0175">Coiled coil</keyword>
<name>A0ABW5RCX9_9BACL</name>